<feature type="transmembrane region" description="Helical" evidence="1">
    <location>
        <begin position="133"/>
        <end position="152"/>
    </location>
</feature>
<dbReference type="STRING" id="33881.NS184_06775"/>
<proteinExistence type="predicted"/>
<dbReference type="OrthoDB" id="3261041at2"/>
<evidence type="ECO:0000256" key="1">
    <source>
        <dbReference type="SAM" id="Phobius"/>
    </source>
</evidence>
<feature type="transmembrane region" description="Helical" evidence="1">
    <location>
        <begin position="447"/>
        <end position="475"/>
    </location>
</feature>
<keyword evidence="1" id="KW-1133">Transmembrane helix</keyword>
<name>A0A175RWW7_9MICO</name>
<gene>
    <name evidence="2" type="ORF">NS184_06775</name>
</gene>
<organism evidence="2 3">
    <name type="scientific">Curtobacterium luteum</name>
    <dbReference type="NCBI Taxonomy" id="33881"/>
    <lineage>
        <taxon>Bacteria</taxon>
        <taxon>Bacillati</taxon>
        <taxon>Actinomycetota</taxon>
        <taxon>Actinomycetes</taxon>
        <taxon>Micrococcales</taxon>
        <taxon>Microbacteriaceae</taxon>
        <taxon>Curtobacterium</taxon>
    </lineage>
</organism>
<feature type="transmembrane region" description="Helical" evidence="1">
    <location>
        <begin position="99"/>
        <end position="121"/>
    </location>
</feature>
<reference evidence="2 3" key="1">
    <citation type="journal article" date="2016" name="Front. Microbiol.">
        <title>Genomic Resource of Rice Seed Associated Bacteria.</title>
        <authorList>
            <person name="Midha S."/>
            <person name="Bansal K."/>
            <person name="Sharma S."/>
            <person name="Kumar N."/>
            <person name="Patil P.P."/>
            <person name="Chaudhry V."/>
            <person name="Patil P.B."/>
        </authorList>
    </citation>
    <scope>NUCLEOTIDE SEQUENCE [LARGE SCALE GENOMIC DNA]</scope>
    <source>
        <strain evidence="2 3">NS184</strain>
    </source>
</reference>
<sequence>MVAQLLRLRADLLAGGVRGSARRSVLVVLGSLVGLVVAVAIAVVAAGLRTVDPESARAVVVPVGTLVTFGFTVVPLVAGHGDQFDPRRFAVFGIGRKDLAIGLSVAGLVGVPVVAVAIVAVGQSVTWMRGGGTAVLGVVGCLLAIATCALLVRVASTAGSRLIGQHRTRDAGWLVALVIAVLAVPTVSLLVDSGWIDPAGAETQRVANIAGWTPWGAAWAVPADVAVGAVGTGLLKLLVALGTVALLAWAWWAQVGHALETVESRTRSRRYRGLGWFDRLGATPVAAVAARALTYWGRDPRYRTSYLVLVFVPIVVIPLGVAGVPWQWTALVPLPLMALIAGFLPHNDVSYDNTAVWLHVASGAPGWSDRLGRVVPVLVVGIPALVAGAAVSARLFGDWVAFPVLIGIGASALLAGLGLSSIVSVLLPYPTVRPGDHPFQQPQAAGVTATVAQSVMVIGTVVCSIPAVWLAALAFREGADPWATTTLVVGAVVGVVVLVAGVAIGGRAFDRHGPDLLAAAQRN</sequence>
<dbReference type="PATRIC" id="fig|33881.3.peg.1656"/>
<feature type="transmembrane region" description="Helical" evidence="1">
    <location>
        <begin position="400"/>
        <end position="427"/>
    </location>
</feature>
<feature type="transmembrane region" description="Helical" evidence="1">
    <location>
        <begin position="25"/>
        <end position="47"/>
    </location>
</feature>
<evidence type="ECO:0000313" key="2">
    <source>
        <dbReference type="EMBL" id="KTR07961.1"/>
    </source>
</evidence>
<feature type="transmembrane region" description="Helical" evidence="1">
    <location>
        <begin position="374"/>
        <end position="393"/>
    </location>
</feature>
<comment type="caution">
    <text evidence="2">The sequence shown here is derived from an EMBL/GenBank/DDBJ whole genome shotgun (WGS) entry which is preliminary data.</text>
</comment>
<dbReference type="RefSeq" id="WP_058725362.1">
    <property type="nucleotide sequence ID" value="NZ_LDQC01000037.1"/>
</dbReference>
<protein>
    <submittedName>
        <fullName evidence="2">Uncharacterized protein</fullName>
    </submittedName>
</protein>
<keyword evidence="1" id="KW-0812">Transmembrane</keyword>
<keyword evidence="1" id="KW-0472">Membrane</keyword>
<accession>A0A175RWW7</accession>
<feature type="transmembrane region" description="Helical" evidence="1">
    <location>
        <begin position="59"/>
        <end position="78"/>
    </location>
</feature>
<feature type="transmembrane region" description="Helical" evidence="1">
    <location>
        <begin position="237"/>
        <end position="254"/>
    </location>
</feature>
<dbReference type="EMBL" id="LDQC01000037">
    <property type="protein sequence ID" value="KTR07961.1"/>
    <property type="molecule type" value="Genomic_DNA"/>
</dbReference>
<feature type="transmembrane region" description="Helical" evidence="1">
    <location>
        <begin position="173"/>
        <end position="191"/>
    </location>
</feature>
<evidence type="ECO:0000313" key="3">
    <source>
        <dbReference type="Proteomes" id="UP000078252"/>
    </source>
</evidence>
<dbReference type="Proteomes" id="UP000078252">
    <property type="component" value="Unassembled WGS sequence"/>
</dbReference>
<feature type="transmembrane region" description="Helical" evidence="1">
    <location>
        <begin position="487"/>
        <end position="509"/>
    </location>
</feature>
<dbReference type="AlphaFoldDB" id="A0A175RWW7"/>
<feature type="transmembrane region" description="Helical" evidence="1">
    <location>
        <begin position="306"/>
        <end position="328"/>
    </location>
</feature>